<feature type="compositionally biased region" description="Basic and acidic residues" evidence="15">
    <location>
        <begin position="408"/>
        <end position="427"/>
    </location>
</feature>
<reference evidence="18 19" key="1">
    <citation type="submission" date="2014-05" db="EMBL/GenBank/DDBJ databases">
        <authorList>
            <person name="Sibley D."/>
            <person name="Venepally P."/>
            <person name="Karamycheva S."/>
            <person name="Hadjithomas M."/>
            <person name="Khan A."/>
            <person name="Brunk B."/>
            <person name="Roos D."/>
            <person name="Caler E."/>
            <person name="Lorenzi H."/>
        </authorList>
    </citation>
    <scope>NUCLEOTIDE SEQUENCE [LARGE SCALE GENOMIC DNA]</scope>
    <source>
        <strain evidence="18 19">RUB</strain>
    </source>
</reference>
<evidence type="ECO:0000256" key="4">
    <source>
        <dbReference type="ARBA" id="ARBA00012840"/>
    </source>
</evidence>
<dbReference type="InterPro" id="IPR045864">
    <property type="entry name" value="aa-tRNA-synth_II/BPL/LPL"/>
</dbReference>
<feature type="region of interest" description="Disordered" evidence="15">
    <location>
        <begin position="506"/>
        <end position="526"/>
    </location>
</feature>
<evidence type="ECO:0000256" key="2">
    <source>
        <dbReference type="ARBA" id="ARBA00005045"/>
    </source>
</evidence>
<dbReference type="VEuPathDB" id="ToxoDB:TGRUB_271625"/>
<evidence type="ECO:0000256" key="10">
    <source>
        <dbReference type="ARBA" id="ARBA00023146"/>
    </source>
</evidence>
<evidence type="ECO:0000259" key="17">
    <source>
        <dbReference type="PROSITE" id="PS50862"/>
    </source>
</evidence>
<evidence type="ECO:0000256" key="12">
    <source>
        <dbReference type="ARBA" id="ARBA00033352"/>
    </source>
</evidence>
<proteinExistence type="inferred from homology"/>
<keyword evidence="6 18" id="KW-0436">Ligase</keyword>
<keyword evidence="10" id="KW-0030">Aminoacyl-tRNA synthetase</keyword>
<dbReference type="AlphaFoldDB" id="A0A086M5M5"/>
<organism evidence="18 19">
    <name type="scientific">Toxoplasma gondii RUB</name>
    <dbReference type="NCBI Taxonomy" id="935652"/>
    <lineage>
        <taxon>Eukaryota</taxon>
        <taxon>Sar</taxon>
        <taxon>Alveolata</taxon>
        <taxon>Apicomplexa</taxon>
        <taxon>Conoidasida</taxon>
        <taxon>Coccidia</taxon>
        <taxon>Eucoccidiorida</taxon>
        <taxon>Eimeriorina</taxon>
        <taxon>Sarcocystidae</taxon>
        <taxon>Toxoplasma</taxon>
    </lineage>
</organism>
<comment type="catalytic activity">
    <reaction evidence="13">
        <text>tRNA(Sec) + L-serine + ATP = L-seryl-tRNA(Sec) + AMP + diphosphate + H(+)</text>
        <dbReference type="Rhea" id="RHEA:42580"/>
        <dbReference type="Rhea" id="RHEA-COMP:9742"/>
        <dbReference type="Rhea" id="RHEA-COMP:10128"/>
        <dbReference type="ChEBI" id="CHEBI:15378"/>
        <dbReference type="ChEBI" id="CHEBI:30616"/>
        <dbReference type="ChEBI" id="CHEBI:33019"/>
        <dbReference type="ChEBI" id="CHEBI:33384"/>
        <dbReference type="ChEBI" id="CHEBI:78442"/>
        <dbReference type="ChEBI" id="CHEBI:78533"/>
        <dbReference type="ChEBI" id="CHEBI:456215"/>
        <dbReference type="EC" id="6.1.1.11"/>
    </reaction>
</comment>
<feature type="compositionally biased region" description="Polar residues" evidence="15">
    <location>
        <begin position="567"/>
        <end position="578"/>
    </location>
</feature>
<dbReference type="GO" id="GO:0004828">
    <property type="term" value="F:serine-tRNA ligase activity"/>
    <property type="evidence" value="ECO:0007669"/>
    <property type="project" value="UniProtKB-EC"/>
</dbReference>
<evidence type="ECO:0000256" key="16">
    <source>
        <dbReference type="SAM" id="SignalP"/>
    </source>
</evidence>
<evidence type="ECO:0000256" key="6">
    <source>
        <dbReference type="ARBA" id="ARBA00022598"/>
    </source>
</evidence>
<evidence type="ECO:0000256" key="11">
    <source>
        <dbReference type="ARBA" id="ARBA00031113"/>
    </source>
</evidence>
<dbReference type="GO" id="GO:0006434">
    <property type="term" value="P:seryl-tRNA aminoacylation"/>
    <property type="evidence" value="ECO:0007669"/>
    <property type="project" value="InterPro"/>
</dbReference>
<feature type="region of interest" description="Disordered" evidence="15">
    <location>
        <begin position="540"/>
        <end position="584"/>
    </location>
</feature>
<comment type="subcellular location">
    <subcellularLocation>
        <location evidence="1">Cytoplasm</location>
    </subcellularLocation>
</comment>
<dbReference type="EC" id="6.1.1.11" evidence="4"/>
<feature type="compositionally biased region" description="Basic and acidic residues" evidence="15">
    <location>
        <begin position="279"/>
        <end position="291"/>
    </location>
</feature>
<dbReference type="InterPro" id="IPR006195">
    <property type="entry name" value="aa-tRNA-synth_II"/>
</dbReference>
<evidence type="ECO:0000256" key="5">
    <source>
        <dbReference type="ARBA" id="ARBA00022490"/>
    </source>
</evidence>
<dbReference type="OrthoDB" id="10264585at2759"/>
<accession>A0A086M5M5</accession>
<feature type="region of interest" description="Disordered" evidence="15">
    <location>
        <begin position="262"/>
        <end position="314"/>
    </location>
</feature>
<dbReference type="Gene3D" id="3.30.930.10">
    <property type="entry name" value="Bira Bifunctional Protein, Domain 2"/>
    <property type="match status" value="1"/>
</dbReference>
<evidence type="ECO:0000256" key="13">
    <source>
        <dbReference type="ARBA" id="ARBA00047929"/>
    </source>
</evidence>
<evidence type="ECO:0000256" key="14">
    <source>
        <dbReference type="ARBA" id="ARBA00048823"/>
    </source>
</evidence>
<dbReference type="PRINTS" id="PR00981">
    <property type="entry name" value="TRNASYNTHSER"/>
</dbReference>
<dbReference type="SUPFAM" id="SSF55681">
    <property type="entry name" value="Class II aaRS and biotin synthetases"/>
    <property type="match status" value="1"/>
</dbReference>
<feature type="domain" description="Aminoacyl-transfer RNA synthetases class-II family profile" evidence="17">
    <location>
        <begin position="623"/>
        <end position="905"/>
    </location>
</feature>
<dbReference type="PANTHER" id="PTHR43697:SF1">
    <property type="entry name" value="SERINE--TRNA LIGASE"/>
    <property type="match status" value="1"/>
</dbReference>
<dbReference type="EMBL" id="AFYV02000722">
    <property type="protein sequence ID" value="KFG64193.1"/>
    <property type="molecule type" value="Genomic_DNA"/>
</dbReference>
<evidence type="ECO:0000313" key="19">
    <source>
        <dbReference type="Proteomes" id="UP000028834"/>
    </source>
</evidence>
<dbReference type="Pfam" id="PF00587">
    <property type="entry name" value="tRNA-synt_2b"/>
    <property type="match status" value="1"/>
</dbReference>
<feature type="compositionally biased region" description="Acidic residues" evidence="15">
    <location>
        <begin position="540"/>
        <end position="551"/>
    </location>
</feature>
<comment type="similarity">
    <text evidence="3">Belongs to the class-II aminoacyl-tRNA synthetase family. Type-1 seryl-tRNA synthetase subfamily.</text>
</comment>
<dbReference type="GO" id="GO:0005737">
    <property type="term" value="C:cytoplasm"/>
    <property type="evidence" value="ECO:0007669"/>
    <property type="project" value="UniProtKB-SubCell"/>
</dbReference>
<name>A0A086M5M5_TOXGO</name>
<feature type="region of interest" description="Disordered" evidence="15">
    <location>
        <begin position="69"/>
        <end position="105"/>
    </location>
</feature>
<keyword evidence="9" id="KW-0648">Protein biosynthesis</keyword>
<feature type="signal peptide" evidence="16">
    <location>
        <begin position="1"/>
        <end position="28"/>
    </location>
</feature>
<evidence type="ECO:0000256" key="3">
    <source>
        <dbReference type="ARBA" id="ARBA00010728"/>
    </source>
</evidence>
<evidence type="ECO:0000256" key="15">
    <source>
        <dbReference type="SAM" id="MobiDB-lite"/>
    </source>
</evidence>
<evidence type="ECO:0000256" key="1">
    <source>
        <dbReference type="ARBA" id="ARBA00004496"/>
    </source>
</evidence>
<evidence type="ECO:0000256" key="9">
    <source>
        <dbReference type="ARBA" id="ARBA00022917"/>
    </source>
</evidence>
<dbReference type="GO" id="GO:0005524">
    <property type="term" value="F:ATP binding"/>
    <property type="evidence" value="ECO:0007669"/>
    <property type="project" value="UniProtKB-KW"/>
</dbReference>
<evidence type="ECO:0000256" key="8">
    <source>
        <dbReference type="ARBA" id="ARBA00022840"/>
    </source>
</evidence>
<keyword evidence="5" id="KW-0963">Cytoplasm</keyword>
<dbReference type="InterPro" id="IPR002317">
    <property type="entry name" value="Ser-tRNA-ligase_type_1"/>
</dbReference>
<comment type="pathway">
    <text evidence="2">Aminoacyl-tRNA biosynthesis; selenocysteinyl-tRNA(Sec) biosynthesis; L-seryl-tRNA(Sec) from L-serine and tRNA(Sec): step 1/1.</text>
</comment>
<gene>
    <name evidence="18" type="ORF">TGRUB_271625</name>
</gene>
<keyword evidence="8" id="KW-0067">ATP-binding</keyword>
<sequence>MVRLRVCFALLSFSCCLLLPRQILRSEARSLVRHRAPFCSETSVHTNDGTDFFAQPSLSLLRPSSALSSHDFPSSPFTASADPRGGKWSRRSDGRRGGTKQVRAQAMTTSLPLSLRQRKTPFQFDLCLRFPFVSPIRSSSPSIPSSEEFRTALSFLSGRPSSLEEALGAPPAKAVWRLHLGGATHGSRWRFSRSGVSSCPSSSRFSVSPQPLRSRFGSPFSLSGRLRGPLGGRGRRLSPSLSRDWKTRLLTALSQEAHSSHLCENHGGSAARNPVQRIHSPETARENEDVRCATGRGPSAGRSTHANSGEGPCRRIGVAEDEQAKDTGEPLQMMSLRHVAERGKEVLDALEKRHESTEVVDAARNLIEHLLPTHRRLQVETWRGATERRHRAAAAFAASQEFAVAQKDDVDPFEERERLGGTETERGRKVKKEQQPALASLHEQAAQTRATVARRVQELRESGARISAIMKRLPNALDSRVPLGIDSRDNQEVDRWWPPSLSAPSSFLHPEVSPPSPPSSVRHPLSTGCAWQRGVEEALEERDNEIDEDGGSTEPSQKVAGVPGTAAASSFERQVTPETSASSSHALLDHSTLLAVLNASTDGEATTRMAGRRHSALRGMVARLHRALKNYFLDFLLALDTEDGKKFTEVGVPPLIVSRSTLEGTGQLPRLENGLFALPATSNNQIAGENAFLIPTAEVPLVGFYRQKRIPEEDLPIRLTAATPCFRLEDGTYGRWNRGLLRQQVFEKVESVVICTPEQAEEEHARLRKIGKTLLKELQIPFREVLLCSGDMSATAAICYDLEAWIPSLQGFLEVSSISNCWDYQARRLSVKFQPSKGASRQQTVSSKNKEAGDAGQTSAKRSSRFCFTLNGSTLAVGRTLVAVIENHQFIKEDHSGKKRGVRIPKPLQPYLGGLEEILEDSPSLSS</sequence>
<feature type="chain" id="PRO_5001810770" description="serine--tRNA ligase" evidence="16">
    <location>
        <begin position="29"/>
        <end position="927"/>
    </location>
</feature>
<dbReference type="PROSITE" id="PS50862">
    <property type="entry name" value="AA_TRNA_LIGASE_II"/>
    <property type="match status" value="1"/>
</dbReference>
<dbReference type="PANTHER" id="PTHR43697">
    <property type="entry name" value="SERYL-TRNA SYNTHETASE"/>
    <property type="match status" value="1"/>
</dbReference>
<protein>
    <recommendedName>
        <fullName evidence="4">serine--tRNA ligase</fullName>
        <ecNumber evidence="4">6.1.1.11</ecNumber>
    </recommendedName>
    <alternativeName>
        <fullName evidence="11">Seryl-tRNA synthetase</fullName>
    </alternativeName>
    <alternativeName>
        <fullName evidence="12">Seryl-tRNA(Ser/Sec) synthetase</fullName>
    </alternativeName>
</protein>
<comment type="catalytic activity">
    <reaction evidence="14">
        <text>tRNA(Ser) + L-serine + ATP = L-seryl-tRNA(Ser) + AMP + diphosphate + H(+)</text>
        <dbReference type="Rhea" id="RHEA:12292"/>
        <dbReference type="Rhea" id="RHEA-COMP:9669"/>
        <dbReference type="Rhea" id="RHEA-COMP:9703"/>
        <dbReference type="ChEBI" id="CHEBI:15378"/>
        <dbReference type="ChEBI" id="CHEBI:30616"/>
        <dbReference type="ChEBI" id="CHEBI:33019"/>
        <dbReference type="ChEBI" id="CHEBI:33384"/>
        <dbReference type="ChEBI" id="CHEBI:78442"/>
        <dbReference type="ChEBI" id="CHEBI:78533"/>
        <dbReference type="ChEBI" id="CHEBI:456215"/>
        <dbReference type="EC" id="6.1.1.11"/>
    </reaction>
</comment>
<evidence type="ECO:0000313" key="18">
    <source>
        <dbReference type="EMBL" id="KFG64193.1"/>
    </source>
</evidence>
<dbReference type="Proteomes" id="UP000028834">
    <property type="component" value="Unassembled WGS sequence"/>
</dbReference>
<dbReference type="InterPro" id="IPR002314">
    <property type="entry name" value="aa-tRNA-synt_IIb"/>
</dbReference>
<evidence type="ECO:0000256" key="7">
    <source>
        <dbReference type="ARBA" id="ARBA00022741"/>
    </source>
</evidence>
<keyword evidence="16" id="KW-0732">Signal</keyword>
<comment type="caution">
    <text evidence="18">The sequence shown here is derived from an EMBL/GenBank/DDBJ whole genome shotgun (WGS) entry which is preliminary data.</text>
</comment>
<keyword evidence="7" id="KW-0547">Nucleotide-binding</keyword>
<feature type="region of interest" description="Disordered" evidence="15">
    <location>
        <begin position="408"/>
        <end position="435"/>
    </location>
</feature>